<keyword evidence="1" id="KW-0378">Hydrolase</keyword>
<organism evidence="1 2">
    <name type="scientific">Micromonospora matsumotoense</name>
    <dbReference type="NCBI Taxonomy" id="121616"/>
    <lineage>
        <taxon>Bacteria</taxon>
        <taxon>Bacillati</taxon>
        <taxon>Actinomycetota</taxon>
        <taxon>Actinomycetes</taxon>
        <taxon>Micromonosporales</taxon>
        <taxon>Micromonosporaceae</taxon>
        <taxon>Micromonospora</taxon>
    </lineage>
</organism>
<reference evidence="2" key="1">
    <citation type="submission" date="2016-06" db="EMBL/GenBank/DDBJ databases">
        <authorList>
            <person name="Varghese N."/>
            <person name="Submissions Spin"/>
        </authorList>
    </citation>
    <scope>NUCLEOTIDE SEQUENCE [LARGE SCALE GENOMIC DNA]</scope>
    <source>
        <strain evidence="2">DSM 44100</strain>
    </source>
</reference>
<gene>
    <name evidence="1" type="ORF">GA0070216_12825</name>
</gene>
<keyword evidence="2" id="KW-1185">Reference proteome</keyword>
<proteinExistence type="predicted"/>
<sequence>MTTNFPDATRVSLMRAKEGWGAVCAIRLPAARTLARYRLTPDRYRALRAAQDGISAICGHVTPDKPLVIDHDHICCAVVNKQRTCGICVRGLLCPGCNGWLGEFELRGRLHGWDDGGQWEAAARSYLTRARRA</sequence>
<dbReference type="InterPro" id="IPR038563">
    <property type="entry name" value="Endonuclease_7_sf"/>
</dbReference>
<dbReference type="Pfam" id="PF02945">
    <property type="entry name" value="Endonuclease_7"/>
    <property type="match status" value="1"/>
</dbReference>
<dbReference type="EMBL" id="FMCU01000028">
    <property type="protein sequence ID" value="SCF48709.1"/>
    <property type="molecule type" value="Genomic_DNA"/>
</dbReference>
<dbReference type="GO" id="GO:0004519">
    <property type="term" value="F:endonuclease activity"/>
    <property type="evidence" value="ECO:0007669"/>
    <property type="project" value="UniProtKB-KW"/>
</dbReference>
<accession>A0A1C5AU18</accession>
<protein>
    <submittedName>
        <fullName evidence="1">Recombination endonuclease VII</fullName>
    </submittedName>
</protein>
<dbReference type="Proteomes" id="UP000198797">
    <property type="component" value="Unassembled WGS sequence"/>
</dbReference>
<evidence type="ECO:0000313" key="2">
    <source>
        <dbReference type="Proteomes" id="UP000198797"/>
    </source>
</evidence>
<dbReference type="InterPro" id="IPR044925">
    <property type="entry name" value="His-Me_finger_sf"/>
</dbReference>
<dbReference type="InterPro" id="IPR004211">
    <property type="entry name" value="Endonuclease_7"/>
</dbReference>
<evidence type="ECO:0000313" key="1">
    <source>
        <dbReference type="EMBL" id="SCF48709.1"/>
    </source>
</evidence>
<keyword evidence="1" id="KW-0255">Endonuclease</keyword>
<dbReference type="AlphaFoldDB" id="A0A1C5AU18"/>
<name>A0A1C5AU18_9ACTN</name>
<dbReference type="SUPFAM" id="SSF54060">
    <property type="entry name" value="His-Me finger endonucleases"/>
    <property type="match status" value="1"/>
</dbReference>
<dbReference type="Gene3D" id="3.40.1800.10">
    <property type="entry name" value="His-Me finger endonucleases"/>
    <property type="match status" value="1"/>
</dbReference>
<keyword evidence="1" id="KW-0540">Nuclease</keyword>